<evidence type="ECO:0000313" key="4">
    <source>
        <dbReference type="Proteomes" id="UP000647172"/>
    </source>
</evidence>
<dbReference type="InterPro" id="IPR028994">
    <property type="entry name" value="Integrin_alpha_N"/>
</dbReference>
<name>A0A919MJH9_9ACTN</name>
<evidence type="ECO:0000313" key="3">
    <source>
        <dbReference type="EMBL" id="GIE47481.1"/>
    </source>
</evidence>
<gene>
    <name evidence="3" type="ORF">Ani05nite_10150</name>
</gene>
<feature type="chain" id="PRO_5037548391" description="Tachylectin 2 domain-containing protein" evidence="1">
    <location>
        <begin position="33"/>
        <end position="464"/>
    </location>
</feature>
<sequence length="464" mass="48773">MKARTRLIPLGTALSILAALAGAVAAAGPAAAATTEPCDPHGSTSTDARIARELNSRLTGPMDNAMNAYRVSCARVIAAAVKKRGLSLRAAQIAVTTTVVESTVRNLTYGDRDSIGLYQQRPSQGWGTVAQIMDPGYATGKFLDKMLRVDADTWATDPIGKVCQDVQVSATPQAYDNATGDGVAIANAVWNASPTQGNGQSVTGDDFADVVATKPDGSLWLYANNIGRDDGVPYSAGRQIGAGWNAINRLVAADVTGDGYTDLVATKPDGSLWLYANNIVRDNGTPFNAGQQIGAGWNAFDRLVAADVTGDGYTDLVATKPDGSLWLYGNNIVRDNGTPFNAGRQIGAGWNTVNRITGADVTGDGYTDLVATKPDGSLWLYGNNIVRDDGVPYNSSRQIGAGWNTVNRITGTDVTGDGFADLVATKPDGSLWLYANNIVRDDGVPFNSSRQIGAGWNAFDRITA</sequence>
<dbReference type="EMBL" id="BOMQ01000011">
    <property type="protein sequence ID" value="GIE47481.1"/>
    <property type="molecule type" value="Genomic_DNA"/>
</dbReference>
<protein>
    <recommendedName>
        <fullName evidence="2">Tachylectin 2 domain-containing protein</fullName>
    </recommendedName>
</protein>
<dbReference type="Proteomes" id="UP000647172">
    <property type="component" value="Unassembled WGS sequence"/>
</dbReference>
<dbReference type="PANTHER" id="PTHR44103:SF1">
    <property type="entry name" value="PROPROTEIN CONVERTASE P"/>
    <property type="match status" value="1"/>
</dbReference>
<keyword evidence="1" id="KW-0732">Signal</keyword>
<dbReference type="RefSeq" id="WP_203765568.1">
    <property type="nucleotide sequence ID" value="NZ_BOMQ01000011.1"/>
</dbReference>
<feature type="domain" description="Tachylectin 2" evidence="2">
    <location>
        <begin position="214"/>
        <end position="459"/>
    </location>
</feature>
<proteinExistence type="predicted"/>
<dbReference type="Gene3D" id="2.115.10.10">
    <property type="entry name" value="Tachylectin 2"/>
    <property type="match status" value="2"/>
</dbReference>
<evidence type="ECO:0000256" key="1">
    <source>
        <dbReference type="SAM" id="SignalP"/>
    </source>
</evidence>
<comment type="caution">
    <text evidence="3">The sequence shown here is derived from an EMBL/GenBank/DDBJ whole genome shotgun (WGS) entry which is preliminary data.</text>
</comment>
<dbReference type="AlphaFoldDB" id="A0A919MJH9"/>
<accession>A0A919MJH9</accession>
<evidence type="ECO:0000259" key="2">
    <source>
        <dbReference type="Pfam" id="PF14517"/>
    </source>
</evidence>
<dbReference type="InterPro" id="IPR023294">
    <property type="entry name" value="Tachylectin2"/>
</dbReference>
<reference evidence="3" key="1">
    <citation type="submission" date="2021-01" db="EMBL/GenBank/DDBJ databases">
        <title>Whole genome shotgun sequence of Actinoplanes nipponensis NBRC 14063.</title>
        <authorList>
            <person name="Komaki H."/>
            <person name="Tamura T."/>
        </authorList>
    </citation>
    <scope>NUCLEOTIDE SEQUENCE</scope>
    <source>
        <strain evidence="3">NBRC 14063</strain>
    </source>
</reference>
<organism evidence="3 4">
    <name type="scientific">Actinoplanes nipponensis</name>
    <dbReference type="NCBI Taxonomy" id="135950"/>
    <lineage>
        <taxon>Bacteria</taxon>
        <taxon>Bacillati</taxon>
        <taxon>Actinomycetota</taxon>
        <taxon>Actinomycetes</taxon>
        <taxon>Micromonosporales</taxon>
        <taxon>Micromonosporaceae</taxon>
        <taxon>Actinoplanes</taxon>
    </lineage>
</organism>
<dbReference type="SUPFAM" id="SSF69318">
    <property type="entry name" value="Integrin alpha N-terminal domain"/>
    <property type="match status" value="1"/>
</dbReference>
<dbReference type="Pfam" id="PF14517">
    <property type="entry name" value="Tachylectin"/>
    <property type="match status" value="1"/>
</dbReference>
<dbReference type="PANTHER" id="PTHR44103">
    <property type="entry name" value="PROPROTEIN CONVERTASE P"/>
    <property type="match status" value="1"/>
</dbReference>
<feature type="signal peptide" evidence="1">
    <location>
        <begin position="1"/>
        <end position="32"/>
    </location>
</feature>
<keyword evidence="4" id="KW-1185">Reference proteome</keyword>